<name>A0ABV8ISH4_9ACTN</name>
<protein>
    <submittedName>
        <fullName evidence="2">Daptide biosynthesis intramembrane metalloprotease</fullName>
    </submittedName>
</protein>
<keyword evidence="1" id="KW-0472">Membrane</keyword>
<feature type="transmembrane region" description="Helical" evidence="1">
    <location>
        <begin position="406"/>
        <end position="428"/>
    </location>
</feature>
<feature type="transmembrane region" description="Helical" evidence="1">
    <location>
        <begin position="239"/>
        <end position="262"/>
    </location>
</feature>
<proteinExistence type="predicted"/>
<dbReference type="NCBIfam" id="NF041824">
    <property type="entry name" value="daptide_HExxH"/>
    <property type="match status" value="1"/>
</dbReference>
<evidence type="ECO:0000313" key="2">
    <source>
        <dbReference type="EMBL" id="MFC4066934.1"/>
    </source>
</evidence>
<dbReference type="InterPro" id="IPR049694">
    <property type="entry name" value="Daptide_HExxH"/>
</dbReference>
<dbReference type="InterPro" id="IPR001193">
    <property type="entry name" value="MBTPS2"/>
</dbReference>
<evidence type="ECO:0000256" key="1">
    <source>
        <dbReference type="SAM" id="Phobius"/>
    </source>
</evidence>
<comment type="caution">
    <text evidence="2">The sequence shown here is derived from an EMBL/GenBank/DDBJ whole genome shotgun (WGS) entry which is preliminary data.</text>
</comment>
<gene>
    <name evidence="2" type="primary">mpaP</name>
    <name evidence="2" type="ORF">ACFO0C_18515</name>
</gene>
<organism evidence="2 3">
    <name type="scientific">Actinoplanes subglobosus</name>
    <dbReference type="NCBI Taxonomy" id="1547892"/>
    <lineage>
        <taxon>Bacteria</taxon>
        <taxon>Bacillati</taxon>
        <taxon>Actinomycetota</taxon>
        <taxon>Actinomycetes</taxon>
        <taxon>Micromonosporales</taxon>
        <taxon>Micromonosporaceae</taxon>
        <taxon>Actinoplanes</taxon>
    </lineage>
</organism>
<feature type="transmembrane region" description="Helical" evidence="1">
    <location>
        <begin position="180"/>
        <end position="202"/>
    </location>
</feature>
<keyword evidence="2" id="KW-0645">Protease</keyword>
<dbReference type="EMBL" id="JBHSBL010000017">
    <property type="protein sequence ID" value="MFC4066934.1"/>
    <property type="molecule type" value="Genomic_DNA"/>
</dbReference>
<sequence>MSAKTLTPIDPDRLTVPRIADDVVVHEPAGLGEPWVIQRGEHRHFRVQRDLAQLIQAIDGNRDHDQLVAELGPPWTTGAVGTAVRTLAGSSLLDDGTVTARRRRGTWVRFVPPLTFQFTVLRPERLLARLRPVIRLIAGRAGTAVAGLVAAGGLLALALLSPQVSVALGSPLPLPAYLGLALAVLLTTAVHELGHGAVLTYYGGRPTRMGFMLFYLSPAFFCDVSDGWRLPKNRQRVRVALAGIATQVVVAGAAALSALFVTEPSVRSGLLIFAVTTYVSGVLNLAPFVKLDGYIALMSHLDVPHLRDRAMTDARRWLARRLFGGTYGRELPELRWSVAYGLACMTFPLYIIAGAMALWVDTLQRLGGAGAALALTAVGYLLHLAGRGLVRMVREARAAGAARGRITAALTLFAAGVVATLAFLPIAYNVAGGFVTRPSGQVELVLPTSVDRADIRPGTPVTLYRAGVVVQTEVASTALGSVPLAADTASISVFLPIRTDRFEVPVLTAALPGVTTDEPVGTARLHAGDVPLGEWLYRKFAEPLWRW</sequence>
<dbReference type="RefSeq" id="WP_378067898.1">
    <property type="nucleotide sequence ID" value="NZ_JBHSBL010000017.1"/>
</dbReference>
<feature type="transmembrane region" description="Helical" evidence="1">
    <location>
        <begin position="366"/>
        <end position="385"/>
    </location>
</feature>
<feature type="transmembrane region" description="Helical" evidence="1">
    <location>
        <begin position="268"/>
        <end position="289"/>
    </location>
</feature>
<accession>A0ABV8ISH4</accession>
<dbReference type="PANTHER" id="PTHR13325">
    <property type="entry name" value="PROTEASE M50 MEMBRANE-BOUND TRANSCRIPTION FACTOR SITE 2 PROTEASE"/>
    <property type="match status" value="1"/>
</dbReference>
<keyword evidence="1" id="KW-0812">Transmembrane</keyword>
<keyword evidence="2" id="KW-0378">Hydrolase</keyword>
<feature type="transmembrane region" description="Helical" evidence="1">
    <location>
        <begin position="338"/>
        <end position="360"/>
    </location>
</feature>
<keyword evidence="3" id="KW-1185">Reference proteome</keyword>
<dbReference type="GO" id="GO:0008237">
    <property type="term" value="F:metallopeptidase activity"/>
    <property type="evidence" value="ECO:0007669"/>
    <property type="project" value="UniProtKB-KW"/>
</dbReference>
<keyword evidence="1" id="KW-1133">Transmembrane helix</keyword>
<feature type="transmembrane region" description="Helical" evidence="1">
    <location>
        <begin position="137"/>
        <end position="160"/>
    </location>
</feature>
<dbReference type="PANTHER" id="PTHR13325:SF3">
    <property type="entry name" value="MEMBRANE-BOUND TRANSCRIPTION FACTOR SITE-2 PROTEASE"/>
    <property type="match status" value="1"/>
</dbReference>
<keyword evidence="2" id="KW-0482">Metalloprotease</keyword>
<dbReference type="Proteomes" id="UP001595867">
    <property type="component" value="Unassembled WGS sequence"/>
</dbReference>
<evidence type="ECO:0000313" key="3">
    <source>
        <dbReference type="Proteomes" id="UP001595867"/>
    </source>
</evidence>
<reference evidence="3" key="1">
    <citation type="journal article" date="2019" name="Int. J. Syst. Evol. Microbiol.">
        <title>The Global Catalogue of Microorganisms (GCM) 10K type strain sequencing project: providing services to taxonomists for standard genome sequencing and annotation.</title>
        <authorList>
            <consortium name="The Broad Institute Genomics Platform"/>
            <consortium name="The Broad Institute Genome Sequencing Center for Infectious Disease"/>
            <person name="Wu L."/>
            <person name="Ma J."/>
        </authorList>
    </citation>
    <scope>NUCLEOTIDE SEQUENCE [LARGE SCALE GENOMIC DNA]</scope>
    <source>
        <strain evidence="3">TBRC 5832</strain>
    </source>
</reference>